<gene>
    <name evidence="7" type="ORF">MARGE09_P1674</name>
</gene>
<evidence type="ECO:0000256" key="2">
    <source>
        <dbReference type="ARBA" id="ARBA00022723"/>
    </source>
</evidence>
<dbReference type="KEGG" id="marq:MARGE09_P1674"/>
<dbReference type="InterPro" id="IPR008979">
    <property type="entry name" value="Galactose-bd-like_sf"/>
</dbReference>
<evidence type="ECO:0000259" key="6">
    <source>
        <dbReference type="PROSITE" id="PS51007"/>
    </source>
</evidence>
<keyword evidence="1 4" id="KW-0349">Heme</keyword>
<organism evidence="7 8">
    <name type="scientific">Marinagarivorans cellulosilyticus</name>
    <dbReference type="NCBI Taxonomy" id="2721545"/>
    <lineage>
        <taxon>Bacteria</taxon>
        <taxon>Pseudomonadati</taxon>
        <taxon>Pseudomonadota</taxon>
        <taxon>Gammaproteobacteria</taxon>
        <taxon>Cellvibrionales</taxon>
        <taxon>Cellvibrionaceae</taxon>
        <taxon>Marinagarivorans</taxon>
    </lineage>
</organism>
<evidence type="ECO:0000256" key="3">
    <source>
        <dbReference type="ARBA" id="ARBA00023004"/>
    </source>
</evidence>
<keyword evidence="8" id="KW-1185">Reference proteome</keyword>
<feature type="domain" description="Cytochrome c" evidence="6">
    <location>
        <begin position="98"/>
        <end position="182"/>
    </location>
</feature>
<dbReference type="AlphaFoldDB" id="A0AAN2BJX6"/>
<evidence type="ECO:0000313" key="7">
    <source>
        <dbReference type="EMBL" id="BCD97473.1"/>
    </source>
</evidence>
<dbReference type="InterPro" id="IPR048955">
    <property type="entry name" value="Cip1-like_core"/>
</dbReference>
<dbReference type="PROSITE" id="PS51007">
    <property type="entry name" value="CYTC"/>
    <property type="match status" value="1"/>
</dbReference>
<keyword evidence="2 4" id="KW-0479">Metal-binding</keyword>
<dbReference type="InterPro" id="IPR009056">
    <property type="entry name" value="Cyt_c-like_dom"/>
</dbReference>
<proteinExistence type="predicted"/>
<dbReference type="SUPFAM" id="SSF46626">
    <property type="entry name" value="Cytochrome c"/>
    <property type="match status" value="1"/>
</dbReference>
<dbReference type="Gene3D" id="2.60.120.200">
    <property type="match status" value="1"/>
</dbReference>
<dbReference type="InterPro" id="IPR036909">
    <property type="entry name" value="Cyt_c-like_dom_sf"/>
</dbReference>
<dbReference type="Pfam" id="PF21340">
    <property type="entry name" value="Polysacc_lyase-like"/>
    <property type="match status" value="1"/>
</dbReference>
<keyword evidence="3 4" id="KW-0408">Iron</keyword>
<sequence>MLDTPLQQLVAQHWRSALLASASVMLSACVATDNSSSSAVEVSSEAAVSSSSEVVVPSSSVAPSSSSVESSSSQAVVVSSSSAAVSSSEEACEEPNGGQFASGETLFEGCIACHGVPTADGKTAGGLGGPIDVADVGGDLYGKTNSPTLAGYIESAMSQHFNMCDASDASCAADVAYYLNVATGLIAVAQVCESSSSEAEQSSSIEASSSSAAPVGMSLLSSPGTFANGGEGFNVIPSASFGGEVSFSIPSANTAEPWAVQMTHELSVTAGEQYVICFDAKTTASAGMRSLTVGFDNNATGGYANISGGHIDEILTAQYQNFSPVVTADATAADARLYFNLAAEAGDVQLDNIAVYQGGSCGGVVEGSSSSAVTSSSAPAVSSSSQATTSSASNPGNGNLIINDDFEGQSNNTAPSGWKTFLQYQIDPQGNSAGASTFALIDSSKAHSGSNSVRIKTGGTSIQPSFIFQDLPSGQDAFYSRFWMNIPVALGGGVKGGDGNHVHFMAYSTEMSGSNKQELRFGTLQDAILGAFLPKGIDAGTENIVPTATIPANQWVCLEFAVVKNSMFDQVYAWVDGQVILEAVSPSAWARDPGQFFSTVSADSKIDNHVSFGWRSFGDNKGVENVWFDDIAVSTEGRVGCN</sequence>
<dbReference type="GO" id="GO:0046872">
    <property type="term" value="F:metal ion binding"/>
    <property type="evidence" value="ECO:0007669"/>
    <property type="project" value="UniProtKB-KW"/>
</dbReference>
<feature type="compositionally biased region" description="Low complexity" evidence="5">
    <location>
        <begin position="375"/>
        <end position="393"/>
    </location>
</feature>
<dbReference type="Proteomes" id="UP001320119">
    <property type="component" value="Chromosome"/>
</dbReference>
<dbReference type="GO" id="GO:0009055">
    <property type="term" value="F:electron transfer activity"/>
    <property type="evidence" value="ECO:0007669"/>
    <property type="project" value="InterPro"/>
</dbReference>
<accession>A0AAN2BJX6</accession>
<reference evidence="7 8" key="1">
    <citation type="journal article" date="2022" name="IScience">
        <title>An ultrasensitive nanofiber-based assay for enzymatic hydrolysis and deep-sea microbial degradation of cellulose.</title>
        <authorList>
            <person name="Tsudome M."/>
            <person name="Tachioka M."/>
            <person name="Miyazaki M."/>
            <person name="Uchimura K."/>
            <person name="Tsuda M."/>
            <person name="Takaki Y."/>
            <person name="Deguchi S."/>
        </authorList>
    </citation>
    <scope>NUCLEOTIDE SEQUENCE [LARGE SCALE GENOMIC DNA]</scope>
    <source>
        <strain evidence="7 8">GE09</strain>
    </source>
</reference>
<protein>
    <recommendedName>
        <fullName evidence="6">Cytochrome c domain-containing protein</fullName>
    </recommendedName>
</protein>
<evidence type="ECO:0000313" key="8">
    <source>
        <dbReference type="Proteomes" id="UP001320119"/>
    </source>
</evidence>
<dbReference type="Gene3D" id="1.10.760.10">
    <property type="entry name" value="Cytochrome c-like domain"/>
    <property type="match status" value="1"/>
</dbReference>
<dbReference type="SUPFAM" id="SSF49785">
    <property type="entry name" value="Galactose-binding domain-like"/>
    <property type="match status" value="1"/>
</dbReference>
<dbReference type="EMBL" id="AP023086">
    <property type="protein sequence ID" value="BCD97473.1"/>
    <property type="molecule type" value="Genomic_DNA"/>
</dbReference>
<dbReference type="RefSeq" id="WP_236986941.1">
    <property type="nucleotide sequence ID" value="NZ_AP023086.1"/>
</dbReference>
<name>A0AAN2BJX6_9GAMM</name>
<feature type="region of interest" description="Disordered" evidence="5">
    <location>
        <begin position="375"/>
        <end position="407"/>
    </location>
</feature>
<evidence type="ECO:0000256" key="1">
    <source>
        <dbReference type="ARBA" id="ARBA00022617"/>
    </source>
</evidence>
<dbReference type="Gene3D" id="2.60.120.260">
    <property type="entry name" value="Galactose-binding domain-like"/>
    <property type="match status" value="1"/>
</dbReference>
<evidence type="ECO:0000256" key="5">
    <source>
        <dbReference type="SAM" id="MobiDB-lite"/>
    </source>
</evidence>
<dbReference type="GO" id="GO:0020037">
    <property type="term" value="F:heme binding"/>
    <property type="evidence" value="ECO:0007669"/>
    <property type="project" value="InterPro"/>
</dbReference>
<evidence type="ECO:0000256" key="4">
    <source>
        <dbReference type="PROSITE-ProRule" id="PRU00433"/>
    </source>
</evidence>